<reference evidence="1" key="2">
    <citation type="journal article" date="2022" name="New Phytol.">
        <title>Evolutionary transition to the ectomycorrhizal habit in the genomes of a hyperdiverse lineage of mushroom-forming fungi.</title>
        <authorList>
            <person name="Looney B."/>
            <person name="Miyauchi S."/>
            <person name="Morin E."/>
            <person name="Drula E."/>
            <person name="Courty P.E."/>
            <person name="Kohler A."/>
            <person name="Kuo A."/>
            <person name="LaButti K."/>
            <person name="Pangilinan J."/>
            <person name="Lipzen A."/>
            <person name="Riley R."/>
            <person name="Andreopoulos W."/>
            <person name="He G."/>
            <person name="Johnson J."/>
            <person name="Nolan M."/>
            <person name="Tritt A."/>
            <person name="Barry K.W."/>
            <person name="Grigoriev I.V."/>
            <person name="Nagy L.G."/>
            <person name="Hibbett D."/>
            <person name="Henrissat B."/>
            <person name="Matheny P.B."/>
            <person name="Labbe J."/>
            <person name="Martin F.M."/>
        </authorList>
    </citation>
    <scope>NUCLEOTIDE SEQUENCE</scope>
    <source>
        <strain evidence="1">FP105234-sp</strain>
    </source>
</reference>
<dbReference type="Proteomes" id="UP000814033">
    <property type="component" value="Unassembled WGS sequence"/>
</dbReference>
<protein>
    <submittedName>
        <fullName evidence="1">Glycoside hydrolase family 88 protein</fullName>
    </submittedName>
</protein>
<accession>A0ACB8S9T7</accession>
<sequence>MLLPSLRDLLPLALVAPSTYPPAVPAELYSPLIGKKLLATAELTPGVPTQYPQFTTQEGNWTFLPVDTFSNGFVGASYYLMHERAHLCPKSLGGVPAAKWLELGRSSSTGIIPLENHTTVGHAVGFLAYPFVDELQINPGNETALHAVLKFGKVLADRFNPKVGCVRSWDNTTDPTDFEVIVDSVSTLEHLFVTSEITCNDTLIDIAISHADTVMKNHIRPDGSSFHLLDYNSTTGKIIDKRTTEGYAPNSTWTRGHAFGMYGFANVYRRAGLKRHLDTARRMATYFVNHVPASGIVPWDFNAPDKPFKPADSAAATVAVKGLLLLAQQELSLKPANKSGAAFYNNAALNILSDTTKAFWKPEWQSLLSNASVNFVANPPNYDTGLIYGDYFFLSLGNDLLKYGMAKC</sequence>
<reference evidence="1" key="1">
    <citation type="submission" date="2021-02" db="EMBL/GenBank/DDBJ databases">
        <authorList>
            <consortium name="DOE Joint Genome Institute"/>
            <person name="Ahrendt S."/>
            <person name="Looney B.P."/>
            <person name="Miyauchi S."/>
            <person name="Morin E."/>
            <person name="Drula E."/>
            <person name="Courty P.E."/>
            <person name="Chicoki N."/>
            <person name="Fauchery L."/>
            <person name="Kohler A."/>
            <person name="Kuo A."/>
            <person name="Labutti K."/>
            <person name="Pangilinan J."/>
            <person name="Lipzen A."/>
            <person name="Riley R."/>
            <person name="Andreopoulos W."/>
            <person name="He G."/>
            <person name="Johnson J."/>
            <person name="Barry K.W."/>
            <person name="Grigoriev I.V."/>
            <person name="Nagy L."/>
            <person name="Hibbett D."/>
            <person name="Henrissat B."/>
            <person name="Matheny P.B."/>
            <person name="Labbe J."/>
            <person name="Martin F."/>
        </authorList>
    </citation>
    <scope>NUCLEOTIDE SEQUENCE</scope>
    <source>
        <strain evidence="1">FP105234-sp</strain>
    </source>
</reference>
<evidence type="ECO:0000313" key="1">
    <source>
        <dbReference type="EMBL" id="KAI0052923.1"/>
    </source>
</evidence>
<gene>
    <name evidence="1" type="ORF">FA95DRAFT_1044861</name>
</gene>
<name>A0ACB8S9T7_9AGAM</name>
<keyword evidence="2" id="KW-1185">Reference proteome</keyword>
<organism evidence="1 2">
    <name type="scientific">Auriscalpium vulgare</name>
    <dbReference type="NCBI Taxonomy" id="40419"/>
    <lineage>
        <taxon>Eukaryota</taxon>
        <taxon>Fungi</taxon>
        <taxon>Dikarya</taxon>
        <taxon>Basidiomycota</taxon>
        <taxon>Agaricomycotina</taxon>
        <taxon>Agaricomycetes</taxon>
        <taxon>Russulales</taxon>
        <taxon>Auriscalpiaceae</taxon>
        <taxon>Auriscalpium</taxon>
    </lineage>
</organism>
<proteinExistence type="predicted"/>
<keyword evidence="1" id="KW-0378">Hydrolase</keyword>
<dbReference type="EMBL" id="MU275842">
    <property type="protein sequence ID" value="KAI0052923.1"/>
    <property type="molecule type" value="Genomic_DNA"/>
</dbReference>
<evidence type="ECO:0000313" key="2">
    <source>
        <dbReference type="Proteomes" id="UP000814033"/>
    </source>
</evidence>
<comment type="caution">
    <text evidence="1">The sequence shown here is derived from an EMBL/GenBank/DDBJ whole genome shotgun (WGS) entry which is preliminary data.</text>
</comment>